<sequence>MFRWFDDKSMFYCPLSTSMYHVPIFSSLWSASTVNVAYLENKGDSDNMCFFYFLPGKRSLAVAVILCSLLPLFHAGCSVIPPEPGMRQCLYNKDGTWHDIGSSWRTSDCMKCYCEASGDMSCCQVYYEPIGFPDDCMKEFDQKACKYNVFKKTDRSIPCPISGGKGK</sequence>
<accession>A0A4W5LPA2</accession>
<dbReference type="Pfam" id="PF05825">
    <property type="entry name" value="PSP94"/>
    <property type="match status" value="1"/>
</dbReference>
<dbReference type="PANTHER" id="PTHR10500:SF7">
    <property type="entry name" value="BETA-MICROSEMINOPROTEIN"/>
    <property type="match status" value="1"/>
</dbReference>
<evidence type="ECO:0000256" key="3">
    <source>
        <dbReference type="ARBA" id="ARBA00022525"/>
    </source>
</evidence>
<dbReference type="PANTHER" id="PTHR10500">
    <property type="entry name" value="BETA-MICROSEMINOPROTEIN"/>
    <property type="match status" value="1"/>
</dbReference>
<dbReference type="InterPro" id="IPR008735">
    <property type="entry name" value="PSP94"/>
</dbReference>
<keyword evidence="5" id="KW-0812">Transmembrane</keyword>
<keyword evidence="3" id="KW-0964">Secreted</keyword>
<evidence type="ECO:0000256" key="4">
    <source>
        <dbReference type="ARBA" id="ARBA00023157"/>
    </source>
</evidence>
<organism evidence="6 7">
    <name type="scientific">Hucho hucho</name>
    <name type="common">huchen</name>
    <dbReference type="NCBI Taxonomy" id="62062"/>
    <lineage>
        <taxon>Eukaryota</taxon>
        <taxon>Metazoa</taxon>
        <taxon>Chordata</taxon>
        <taxon>Craniata</taxon>
        <taxon>Vertebrata</taxon>
        <taxon>Euteleostomi</taxon>
        <taxon>Actinopterygii</taxon>
        <taxon>Neopterygii</taxon>
        <taxon>Teleostei</taxon>
        <taxon>Protacanthopterygii</taxon>
        <taxon>Salmoniformes</taxon>
        <taxon>Salmonidae</taxon>
        <taxon>Salmoninae</taxon>
        <taxon>Hucho</taxon>
    </lineage>
</organism>
<name>A0A4W5LPA2_9TELE</name>
<dbReference type="Proteomes" id="UP000314982">
    <property type="component" value="Unassembled WGS sequence"/>
</dbReference>
<evidence type="ECO:0000313" key="6">
    <source>
        <dbReference type="Ensembl" id="ENSHHUP00000027584.1"/>
    </source>
</evidence>
<proteinExistence type="inferred from homology"/>
<feature type="transmembrane region" description="Helical" evidence="5">
    <location>
        <begin position="20"/>
        <end position="39"/>
    </location>
</feature>
<feature type="transmembrane region" description="Helical" evidence="5">
    <location>
        <begin position="60"/>
        <end position="81"/>
    </location>
</feature>
<evidence type="ECO:0000256" key="5">
    <source>
        <dbReference type="SAM" id="Phobius"/>
    </source>
</evidence>
<keyword evidence="5" id="KW-1133">Transmembrane helix</keyword>
<reference evidence="6" key="3">
    <citation type="submission" date="2025-09" db="UniProtKB">
        <authorList>
            <consortium name="Ensembl"/>
        </authorList>
    </citation>
    <scope>IDENTIFICATION</scope>
</reference>
<dbReference type="Ensembl" id="ENSHHUT00000028684.1">
    <property type="protein sequence ID" value="ENSHHUP00000027584.1"/>
    <property type="gene ID" value="ENSHHUG00000017507.1"/>
</dbReference>
<dbReference type="AlphaFoldDB" id="A0A4W5LPA2"/>
<keyword evidence="5" id="KW-0472">Membrane</keyword>
<dbReference type="Gene3D" id="2.60.40.1900">
    <property type="entry name" value="Beta-microseminoprotein (PSP94) domain"/>
    <property type="match status" value="1"/>
</dbReference>
<reference evidence="7" key="1">
    <citation type="submission" date="2018-06" db="EMBL/GenBank/DDBJ databases">
        <title>Genome assembly of Danube salmon.</title>
        <authorList>
            <person name="Macqueen D.J."/>
            <person name="Gundappa M.K."/>
        </authorList>
    </citation>
    <scope>NUCLEOTIDE SEQUENCE [LARGE SCALE GENOMIC DNA]</scope>
</reference>
<evidence type="ECO:0000256" key="2">
    <source>
        <dbReference type="ARBA" id="ARBA00010352"/>
    </source>
</evidence>
<dbReference type="GeneTree" id="ENSGT00940000154371"/>
<protein>
    <recommendedName>
        <fullName evidence="8">Beta-microseminoprotein</fullName>
    </recommendedName>
</protein>
<evidence type="ECO:0000256" key="1">
    <source>
        <dbReference type="ARBA" id="ARBA00004613"/>
    </source>
</evidence>
<keyword evidence="7" id="KW-1185">Reference proteome</keyword>
<dbReference type="GO" id="GO:0005576">
    <property type="term" value="C:extracellular region"/>
    <property type="evidence" value="ECO:0007669"/>
    <property type="project" value="UniProtKB-SubCell"/>
</dbReference>
<evidence type="ECO:0000313" key="7">
    <source>
        <dbReference type="Proteomes" id="UP000314982"/>
    </source>
</evidence>
<evidence type="ECO:0008006" key="8">
    <source>
        <dbReference type="Google" id="ProtNLM"/>
    </source>
</evidence>
<reference evidence="6" key="2">
    <citation type="submission" date="2025-08" db="UniProtKB">
        <authorList>
            <consortium name="Ensembl"/>
        </authorList>
    </citation>
    <scope>IDENTIFICATION</scope>
</reference>
<comment type="subcellular location">
    <subcellularLocation>
        <location evidence="1">Secreted</location>
    </subcellularLocation>
</comment>
<comment type="similarity">
    <text evidence="2">Belongs to the beta-microseminoprotein family.</text>
</comment>
<keyword evidence="4" id="KW-1015">Disulfide bond</keyword>